<evidence type="ECO:0000313" key="3">
    <source>
        <dbReference type="EMBL" id="GFM35123.1"/>
    </source>
</evidence>
<organism evidence="3 4">
    <name type="scientific">Desulfovibrio subterraneus</name>
    <dbReference type="NCBI Taxonomy" id="2718620"/>
    <lineage>
        <taxon>Bacteria</taxon>
        <taxon>Pseudomonadati</taxon>
        <taxon>Thermodesulfobacteriota</taxon>
        <taxon>Desulfovibrionia</taxon>
        <taxon>Desulfovibrionales</taxon>
        <taxon>Desulfovibrionaceae</taxon>
        <taxon>Desulfovibrio</taxon>
    </lineage>
</organism>
<gene>
    <name evidence="3" type="ORF">DSM101010T_34880</name>
</gene>
<name>A0A7J0BMZ6_9BACT</name>
<reference evidence="3 4" key="1">
    <citation type="submission" date="2020-05" db="EMBL/GenBank/DDBJ databases">
        <title>Draft genome sequence of Desulfovibrio sp. strain HN2T.</title>
        <authorList>
            <person name="Ueno A."/>
            <person name="Tamazawa S."/>
            <person name="Tamamura S."/>
            <person name="Murakami T."/>
            <person name="Kiyama T."/>
            <person name="Inomata H."/>
            <person name="Amano Y."/>
            <person name="Miyakawa K."/>
            <person name="Tamaki H."/>
            <person name="Naganuma T."/>
            <person name="Kaneko K."/>
        </authorList>
    </citation>
    <scope>NUCLEOTIDE SEQUENCE [LARGE SCALE GENOMIC DNA]</scope>
    <source>
        <strain evidence="3 4">HN2</strain>
    </source>
</reference>
<feature type="domain" description="Peptidase C14 caspase" evidence="2">
    <location>
        <begin position="448"/>
        <end position="675"/>
    </location>
</feature>
<feature type="coiled-coil region" evidence="1">
    <location>
        <begin position="374"/>
        <end position="421"/>
    </location>
</feature>
<comment type="caution">
    <text evidence="3">The sequence shown here is derived from an EMBL/GenBank/DDBJ whole genome shotgun (WGS) entry which is preliminary data.</text>
</comment>
<dbReference type="InterPro" id="IPR029030">
    <property type="entry name" value="Caspase-like_dom_sf"/>
</dbReference>
<dbReference type="RefSeq" id="WP_174406752.1">
    <property type="nucleotide sequence ID" value="NZ_BLVO01000016.1"/>
</dbReference>
<dbReference type="Pfam" id="PF00656">
    <property type="entry name" value="Peptidase_C14"/>
    <property type="match status" value="1"/>
</dbReference>
<dbReference type="PROSITE" id="PS51257">
    <property type="entry name" value="PROKAR_LIPOPROTEIN"/>
    <property type="match status" value="1"/>
</dbReference>
<dbReference type="AlphaFoldDB" id="A0A7J0BMZ6"/>
<keyword evidence="1" id="KW-0175">Coiled coil</keyword>
<evidence type="ECO:0000256" key="1">
    <source>
        <dbReference type="SAM" id="Coils"/>
    </source>
</evidence>
<evidence type="ECO:0000259" key="2">
    <source>
        <dbReference type="Pfam" id="PF00656"/>
    </source>
</evidence>
<dbReference type="InterPro" id="IPR011600">
    <property type="entry name" value="Pept_C14_caspase"/>
</dbReference>
<dbReference type="Proteomes" id="UP000503840">
    <property type="component" value="Unassembled WGS sequence"/>
</dbReference>
<dbReference type="EMBL" id="BLVO01000016">
    <property type="protein sequence ID" value="GFM35123.1"/>
    <property type="molecule type" value="Genomic_DNA"/>
</dbReference>
<dbReference type="GO" id="GO:0004197">
    <property type="term" value="F:cysteine-type endopeptidase activity"/>
    <property type="evidence" value="ECO:0007669"/>
    <property type="project" value="InterPro"/>
</dbReference>
<protein>
    <recommendedName>
        <fullName evidence="2">Peptidase C14 caspase domain-containing protein</fullName>
    </recommendedName>
</protein>
<dbReference type="SUPFAM" id="SSF52129">
    <property type="entry name" value="Caspase-like"/>
    <property type="match status" value="1"/>
</dbReference>
<dbReference type="GO" id="GO:0006508">
    <property type="term" value="P:proteolysis"/>
    <property type="evidence" value="ECO:0007669"/>
    <property type="project" value="InterPro"/>
</dbReference>
<proteinExistence type="predicted"/>
<sequence>MSISKHLTMGMVVGTLLLSGCQGGKQATADTSAQKPAAGILQCDTATLQADDLARNSLDWKKMWALCPASPVAGYNHAIQELKNGRVEQARAIVAEAGSLHPDFLPLQQLGEQLKDPFAAIGSLADAKLKQWLMRGSDLTFNTPKPVKSVPPPLPELVKGEYEKAAAFQMRVEQAREERLRALKTIEDRYAEEVSAYNAAVANHNAALEKEKQERLAQLPARRAQFVTEAMHAVLGNPSVTSPVYDPETERFYALLVSGSGAVAEKITISVPVDAARSFKEHIEDVRPVVPYSLKGDRLERGVPYVTLGKDQYNAMFTDEGFTPVTMTAAADAVLPAGTEASVMVVSRQDMKQMLTEDEEYFGAALSTQDDPKLARLRQEQAETRRQLQLAQQEKKREEERERLEHEIRLQQKELAALGGTYGQQYEGLDEKIQWTFCPAKKAASDTVAVVIGNRAYKKGIPLVHYAYNDALAVKKFLIEGARVPEENILFQKDATKGEMEGLFRRTLPMRVTPGKTDVIVYFSGHGMPVENEALLLPSDARPETADIAGYSRDELLKQLAALEARSVIVILDACFSGTAKDSTPLIMAKPVYRKPQNASLPQAVTLISASSANQISRMLPEEGMSLMTLYLLKGLSGEADTTKDNKITVAELRKYLTNAVSTTARKQFDAEQTPEVLGADQHSLISY</sequence>
<evidence type="ECO:0000313" key="4">
    <source>
        <dbReference type="Proteomes" id="UP000503840"/>
    </source>
</evidence>
<dbReference type="Gene3D" id="3.40.50.1460">
    <property type="match status" value="1"/>
</dbReference>
<keyword evidence="4" id="KW-1185">Reference proteome</keyword>
<accession>A0A7J0BMZ6</accession>